<sequence length="522" mass="56616">MISRSASTWRWLLVVGVLALIIGILVAKIPDQKSSAEPQVAPEPAAQSPVVSNPVTSDVVPEEEILPELSSLESIDLEQAPARRELNLQNWTTSQGARVYFMQAEEVPMLDVQILFAAGSSRDGELLGQATMTNGMLNEGTEGKDAGAIARGFERLGAQFSNSSHRDMALASLRSLTTADKLDPALALFAEVVTRPSFPEDAFQRLRNQLLAGLKFRLQSASALASEAFWAELYPNHPYGTLPEGQPDTLMQLTPATLREFHQRFYTSGNAVISMVGAIDRQQAERIAERLAEAMPQGPAAPPLPIPEPVESEHTHLPFNAEQTHILVGQRGITRKEPDYVALYVGNQILGGSGFGSRLMKEIREQRGLSYSVSSSLIPMAAAGPFLVSMQTRADQVPEALAVIDEALNDFISNGPTEAELARTKRQILGEFPLSTASNAAIIGQLGMIGFYNLPLNHLQLFMDQVEALTTKQIQDAFAEHLAQENRLVVTVGPEPVEQEGQAASEGEIQNQEPAAVEDQAP</sequence>
<dbReference type="AlphaFoldDB" id="A0A0F9Y4J6"/>
<dbReference type="InterPro" id="IPR050361">
    <property type="entry name" value="MPP/UQCRC_Complex"/>
</dbReference>
<dbReference type="EMBL" id="LAZR01000015">
    <property type="protein sequence ID" value="KKO06762.1"/>
    <property type="molecule type" value="Genomic_DNA"/>
</dbReference>
<feature type="domain" description="Peptidase M16 C-terminal" evidence="3">
    <location>
        <begin position="253"/>
        <end position="427"/>
    </location>
</feature>
<dbReference type="GO" id="GO:0046872">
    <property type="term" value="F:metal ion binding"/>
    <property type="evidence" value="ECO:0007669"/>
    <property type="project" value="InterPro"/>
</dbReference>
<evidence type="ECO:0000313" key="4">
    <source>
        <dbReference type="EMBL" id="KKO06762.1"/>
    </source>
</evidence>
<dbReference type="PANTHER" id="PTHR11851:SF224">
    <property type="entry name" value="PROCESSING PROTEASE"/>
    <property type="match status" value="1"/>
</dbReference>
<evidence type="ECO:0000256" key="1">
    <source>
        <dbReference type="SAM" id="MobiDB-lite"/>
    </source>
</evidence>
<name>A0A0F9Y4J6_9ZZZZ</name>
<evidence type="ECO:0008006" key="5">
    <source>
        <dbReference type="Google" id="ProtNLM"/>
    </source>
</evidence>
<accession>A0A0F9Y4J6</accession>
<reference evidence="4" key="1">
    <citation type="journal article" date="2015" name="Nature">
        <title>Complex archaea that bridge the gap between prokaryotes and eukaryotes.</title>
        <authorList>
            <person name="Spang A."/>
            <person name="Saw J.H."/>
            <person name="Jorgensen S.L."/>
            <person name="Zaremba-Niedzwiedzka K."/>
            <person name="Martijn J."/>
            <person name="Lind A.E."/>
            <person name="van Eijk R."/>
            <person name="Schleper C."/>
            <person name="Guy L."/>
            <person name="Ettema T.J."/>
        </authorList>
    </citation>
    <scope>NUCLEOTIDE SEQUENCE</scope>
</reference>
<protein>
    <recommendedName>
        <fullName evidence="5">Peptidase M16 C-terminal domain-containing protein</fullName>
    </recommendedName>
</protein>
<dbReference type="Pfam" id="PF05193">
    <property type="entry name" value="Peptidase_M16_C"/>
    <property type="match status" value="1"/>
</dbReference>
<comment type="caution">
    <text evidence="4">The sequence shown here is derived from an EMBL/GenBank/DDBJ whole genome shotgun (WGS) entry which is preliminary data.</text>
</comment>
<feature type="compositionally biased region" description="Low complexity" evidence="1">
    <location>
        <begin position="37"/>
        <end position="52"/>
    </location>
</feature>
<proteinExistence type="predicted"/>
<dbReference type="SUPFAM" id="SSF63411">
    <property type="entry name" value="LuxS/MPP-like metallohydrolase"/>
    <property type="match status" value="2"/>
</dbReference>
<dbReference type="InterPro" id="IPR011765">
    <property type="entry name" value="Pept_M16_N"/>
</dbReference>
<evidence type="ECO:0000259" key="2">
    <source>
        <dbReference type="Pfam" id="PF00675"/>
    </source>
</evidence>
<feature type="region of interest" description="Disordered" evidence="1">
    <location>
        <begin position="37"/>
        <end position="57"/>
    </location>
</feature>
<feature type="domain" description="Peptidase M16 N-terminal" evidence="2">
    <location>
        <begin position="111"/>
        <end position="214"/>
    </location>
</feature>
<dbReference type="InterPro" id="IPR007863">
    <property type="entry name" value="Peptidase_M16_C"/>
</dbReference>
<evidence type="ECO:0000259" key="3">
    <source>
        <dbReference type="Pfam" id="PF05193"/>
    </source>
</evidence>
<dbReference type="PANTHER" id="PTHR11851">
    <property type="entry name" value="METALLOPROTEASE"/>
    <property type="match status" value="1"/>
</dbReference>
<dbReference type="InterPro" id="IPR011249">
    <property type="entry name" value="Metalloenz_LuxS/M16"/>
</dbReference>
<gene>
    <name evidence="4" type="ORF">LCGC14_0065700</name>
</gene>
<feature type="region of interest" description="Disordered" evidence="1">
    <location>
        <begin position="494"/>
        <end position="522"/>
    </location>
</feature>
<dbReference type="Gene3D" id="3.30.830.10">
    <property type="entry name" value="Metalloenzyme, LuxS/M16 peptidase-like"/>
    <property type="match status" value="2"/>
</dbReference>
<dbReference type="Pfam" id="PF00675">
    <property type="entry name" value="Peptidase_M16"/>
    <property type="match status" value="1"/>
</dbReference>
<organism evidence="4">
    <name type="scientific">marine sediment metagenome</name>
    <dbReference type="NCBI Taxonomy" id="412755"/>
    <lineage>
        <taxon>unclassified sequences</taxon>
        <taxon>metagenomes</taxon>
        <taxon>ecological metagenomes</taxon>
    </lineage>
</organism>